<dbReference type="AlphaFoldDB" id="A0AAV9MXP7"/>
<keyword evidence="3" id="KW-1185">Reference proteome</keyword>
<feature type="domain" description="SnoaL-like" evidence="1">
    <location>
        <begin position="107"/>
        <end position="229"/>
    </location>
</feature>
<dbReference type="Proteomes" id="UP001358417">
    <property type="component" value="Unassembled WGS sequence"/>
</dbReference>
<dbReference type="GeneID" id="89976434"/>
<evidence type="ECO:0000313" key="2">
    <source>
        <dbReference type="EMBL" id="KAK5046467.1"/>
    </source>
</evidence>
<protein>
    <recommendedName>
        <fullName evidence="1">SnoaL-like domain-containing protein</fullName>
    </recommendedName>
</protein>
<sequence length="314" mass="35193">MACLLASEHYNTSIGSGGVLGGNKAELDREVLKPGLRARLSRRSAVYNRSPSSESDVCEMLLALSRVPRRSLRSRILSARYFNRSSSSTALIPPRIRAKMDSQRLEHVLDDLEIKSLLIRERYYRDTCQWDKLRSCYHPDASKTFIDISWFTGDIDGFVTGSRAMSQGGVGAIHTINPVEVTIHGNKALSESTGNIQIRTQHEGQEYDLVSWTRFISRLARTPHGWKLLTLDVIYDRDTLTSVVPTQGSVIKLNDLGRRKSYRCVSWVLSERGFQIKQSLPGTDWPESITNLMNSANHWLTGGDGVIKADGLVL</sequence>
<dbReference type="EMBL" id="JAVRRD010000030">
    <property type="protein sequence ID" value="KAK5046467.1"/>
    <property type="molecule type" value="Genomic_DNA"/>
</dbReference>
<dbReference type="RefSeq" id="XP_064702058.1">
    <property type="nucleotide sequence ID" value="XM_064851817.1"/>
</dbReference>
<dbReference type="InterPro" id="IPR032710">
    <property type="entry name" value="NTF2-like_dom_sf"/>
</dbReference>
<dbReference type="CDD" id="cd00531">
    <property type="entry name" value="NTF2_like"/>
    <property type="match status" value="1"/>
</dbReference>
<gene>
    <name evidence="2" type="ORF">LTR84_008270</name>
</gene>
<proteinExistence type="predicted"/>
<dbReference type="Gene3D" id="3.10.450.50">
    <property type="match status" value="1"/>
</dbReference>
<evidence type="ECO:0000259" key="1">
    <source>
        <dbReference type="Pfam" id="PF13577"/>
    </source>
</evidence>
<comment type="caution">
    <text evidence="2">The sequence shown here is derived from an EMBL/GenBank/DDBJ whole genome shotgun (WGS) entry which is preliminary data.</text>
</comment>
<evidence type="ECO:0000313" key="3">
    <source>
        <dbReference type="Proteomes" id="UP001358417"/>
    </source>
</evidence>
<accession>A0AAV9MXP7</accession>
<reference evidence="2 3" key="1">
    <citation type="submission" date="2023-08" db="EMBL/GenBank/DDBJ databases">
        <title>Black Yeasts Isolated from many extreme environments.</title>
        <authorList>
            <person name="Coleine C."/>
            <person name="Stajich J.E."/>
            <person name="Selbmann L."/>
        </authorList>
    </citation>
    <scope>NUCLEOTIDE SEQUENCE [LARGE SCALE GENOMIC DNA]</scope>
    <source>
        <strain evidence="2 3">CCFEE 5792</strain>
    </source>
</reference>
<dbReference type="SUPFAM" id="SSF54427">
    <property type="entry name" value="NTF2-like"/>
    <property type="match status" value="1"/>
</dbReference>
<dbReference type="InterPro" id="IPR037401">
    <property type="entry name" value="SnoaL-like"/>
</dbReference>
<dbReference type="Pfam" id="PF13577">
    <property type="entry name" value="SnoaL_4"/>
    <property type="match status" value="1"/>
</dbReference>
<name>A0AAV9MXP7_9EURO</name>
<organism evidence="2 3">
    <name type="scientific">Exophiala bonariae</name>
    <dbReference type="NCBI Taxonomy" id="1690606"/>
    <lineage>
        <taxon>Eukaryota</taxon>
        <taxon>Fungi</taxon>
        <taxon>Dikarya</taxon>
        <taxon>Ascomycota</taxon>
        <taxon>Pezizomycotina</taxon>
        <taxon>Eurotiomycetes</taxon>
        <taxon>Chaetothyriomycetidae</taxon>
        <taxon>Chaetothyriales</taxon>
        <taxon>Herpotrichiellaceae</taxon>
        <taxon>Exophiala</taxon>
    </lineage>
</organism>